<gene>
    <name evidence="2" type="ORF">AFUS01_LOCUS5414</name>
</gene>
<name>A0A8J2NVG9_9HEXA</name>
<dbReference type="Pfam" id="PF03022">
    <property type="entry name" value="MRJP"/>
    <property type="match status" value="1"/>
</dbReference>
<dbReference type="PANTHER" id="PTHR10009">
    <property type="entry name" value="PROTEIN YELLOW-RELATED"/>
    <property type="match status" value="1"/>
</dbReference>
<feature type="chain" id="PRO_5035189953" evidence="1">
    <location>
        <begin position="22"/>
        <end position="325"/>
    </location>
</feature>
<proteinExistence type="predicted"/>
<dbReference type="PANTHER" id="PTHR10009:SF18">
    <property type="entry name" value="PROTEIN YELLOW-LIKE PROTEIN"/>
    <property type="match status" value="1"/>
</dbReference>
<protein>
    <submittedName>
        <fullName evidence="2">Uncharacterized protein</fullName>
    </submittedName>
</protein>
<dbReference type="Proteomes" id="UP000708208">
    <property type="component" value="Unassembled WGS sequence"/>
</dbReference>
<comment type="caution">
    <text evidence="2">The sequence shown here is derived from an EMBL/GenBank/DDBJ whole genome shotgun (WGS) entry which is preliminary data.</text>
</comment>
<accession>A0A8J2NVG9</accession>
<sequence length="325" mass="36524">MSKKLLLASLIALVLSICTTARCTFAQPKPYDVIYAWNQIDFQFDSPQQREQYLENRGFIPENNAFTGIKVSGDRVFLTVARWLPGVPATLTYVSYNRTVGPQPNKSPPLIPYPSWEFNQEGNCSVIHDRSWFVQHPSMKADPDALVINIEGKNYTFETALDGIALSNRDSNFSTIYFSPLSSLNVFSISSETARQAGTSNQAGIQLKDSEVTLVGKKESQTDGMTIDANGVLYYGLLGMSGISGWNTTEARMTDANQVLVAQNDAELQWPDTFSIDTDGYLFANPNRLHRFFTKTSNFTEINFRVVRIFINSKSYMYSKELLME</sequence>
<dbReference type="OrthoDB" id="9977471at2759"/>
<organism evidence="2 3">
    <name type="scientific">Allacma fusca</name>
    <dbReference type="NCBI Taxonomy" id="39272"/>
    <lineage>
        <taxon>Eukaryota</taxon>
        <taxon>Metazoa</taxon>
        <taxon>Ecdysozoa</taxon>
        <taxon>Arthropoda</taxon>
        <taxon>Hexapoda</taxon>
        <taxon>Collembola</taxon>
        <taxon>Symphypleona</taxon>
        <taxon>Sminthuridae</taxon>
        <taxon>Allacma</taxon>
    </lineage>
</organism>
<evidence type="ECO:0000313" key="2">
    <source>
        <dbReference type="EMBL" id="CAG7715364.1"/>
    </source>
</evidence>
<dbReference type="EMBL" id="CAJVCH010034569">
    <property type="protein sequence ID" value="CAG7715364.1"/>
    <property type="molecule type" value="Genomic_DNA"/>
</dbReference>
<evidence type="ECO:0000256" key="1">
    <source>
        <dbReference type="SAM" id="SignalP"/>
    </source>
</evidence>
<keyword evidence="3" id="KW-1185">Reference proteome</keyword>
<feature type="signal peptide" evidence="1">
    <location>
        <begin position="1"/>
        <end position="21"/>
    </location>
</feature>
<dbReference type="AlphaFoldDB" id="A0A8J2NVG9"/>
<keyword evidence="1" id="KW-0732">Signal</keyword>
<dbReference type="InterPro" id="IPR017996">
    <property type="entry name" value="MRJP/yellow-related"/>
</dbReference>
<reference evidence="2" key="1">
    <citation type="submission" date="2021-06" db="EMBL/GenBank/DDBJ databases">
        <authorList>
            <person name="Hodson N. C."/>
            <person name="Mongue J. A."/>
            <person name="Jaron S. K."/>
        </authorList>
    </citation>
    <scope>NUCLEOTIDE SEQUENCE</scope>
</reference>
<dbReference type="GO" id="GO:0005576">
    <property type="term" value="C:extracellular region"/>
    <property type="evidence" value="ECO:0007669"/>
    <property type="project" value="TreeGrafter"/>
</dbReference>
<evidence type="ECO:0000313" key="3">
    <source>
        <dbReference type="Proteomes" id="UP000708208"/>
    </source>
</evidence>